<feature type="transmembrane region" description="Helical" evidence="8">
    <location>
        <begin position="41"/>
        <end position="60"/>
    </location>
</feature>
<feature type="region of interest" description="Disordered" evidence="7">
    <location>
        <begin position="1"/>
        <end position="32"/>
    </location>
</feature>
<feature type="transmembrane region" description="Helical" evidence="8">
    <location>
        <begin position="153"/>
        <end position="175"/>
    </location>
</feature>
<evidence type="ECO:0000256" key="6">
    <source>
        <dbReference type="ARBA" id="ARBA00023136"/>
    </source>
</evidence>
<dbReference type="AlphaFoldDB" id="A0A7T4R043"/>
<protein>
    <submittedName>
        <fullName evidence="9">Permease</fullName>
    </submittedName>
</protein>
<dbReference type="PANTHER" id="PTHR34184:SF4">
    <property type="entry name" value="UPF0718 PROTEIN YCGR"/>
    <property type="match status" value="1"/>
</dbReference>
<dbReference type="PANTHER" id="PTHR34184">
    <property type="entry name" value="UPF0718 PROTEIN YCGR"/>
    <property type="match status" value="1"/>
</dbReference>
<dbReference type="InterPro" id="IPR052923">
    <property type="entry name" value="UPF0718"/>
</dbReference>
<accession>A0A7T4R043</accession>
<dbReference type="Pfam" id="PF03773">
    <property type="entry name" value="ArsP_1"/>
    <property type="match status" value="1"/>
</dbReference>
<dbReference type="InterPro" id="IPR005524">
    <property type="entry name" value="DUF318"/>
</dbReference>
<feature type="transmembrane region" description="Helical" evidence="8">
    <location>
        <begin position="80"/>
        <end position="99"/>
    </location>
</feature>
<evidence type="ECO:0000256" key="1">
    <source>
        <dbReference type="ARBA" id="ARBA00004651"/>
    </source>
</evidence>
<evidence type="ECO:0000256" key="2">
    <source>
        <dbReference type="ARBA" id="ARBA00006386"/>
    </source>
</evidence>
<evidence type="ECO:0000313" key="9">
    <source>
        <dbReference type="EMBL" id="QQD17864.1"/>
    </source>
</evidence>
<organism evidence="9 10">
    <name type="scientific">Spongiibacter nanhainus</name>
    <dbReference type="NCBI Taxonomy" id="2794344"/>
    <lineage>
        <taxon>Bacteria</taxon>
        <taxon>Pseudomonadati</taxon>
        <taxon>Pseudomonadota</taxon>
        <taxon>Gammaproteobacteria</taxon>
        <taxon>Cellvibrionales</taxon>
        <taxon>Spongiibacteraceae</taxon>
        <taxon>Spongiibacter</taxon>
    </lineage>
</organism>
<dbReference type="Proteomes" id="UP000596063">
    <property type="component" value="Chromosome"/>
</dbReference>
<dbReference type="EMBL" id="CP066167">
    <property type="protein sequence ID" value="QQD17864.1"/>
    <property type="molecule type" value="Genomic_DNA"/>
</dbReference>
<feature type="transmembrane region" description="Helical" evidence="8">
    <location>
        <begin position="181"/>
        <end position="198"/>
    </location>
</feature>
<gene>
    <name evidence="9" type="ORF">I6N98_16210</name>
</gene>
<evidence type="ECO:0000256" key="3">
    <source>
        <dbReference type="ARBA" id="ARBA00022475"/>
    </source>
</evidence>
<feature type="transmembrane region" description="Helical" evidence="8">
    <location>
        <begin position="119"/>
        <end position="141"/>
    </location>
</feature>
<keyword evidence="3" id="KW-1003">Cell membrane</keyword>
<evidence type="ECO:0000256" key="8">
    <source>
        <dbReference type="SAM" id="Phobius"/>
    </source>
</evidence>
<reference evidence="9 10" key="1">
    <citation type="submission" date="2020-12" db="EMBL/GenBank/DDBJ databases">
        <authorList>
            <person name="Shan Y."/>
        </authorList>
    </citation>
    <scope>NUCLEOTIDE SEQUENCE [LARGE SCALE GENOMIC DNA]</scope>
    <source>
        <strain evidence="10">csc3.9</strain>
    </source>
</reference>
<dbReference type="GO" id="GO:0005886">
    <property type="term" value="C:plasma membrane"/>
    <property type="evidence" value="ECO:0007669"/>
    <property type="project" value="UniProtKB-SubCell"/>
</dbReference>
<evidence type="ECO:0000313" key="10">
    <source>
        <dbReference type="Proteomes" id="UP000596063"/>
    </source>
</evidence>
<keyword evidence="4 8" id="KW-0812">Transmembrane</keyword>
<name>A0A7T4R043_9GAMM</name>
<evidence type="ECO:0000256" key="7">
    <source>
        <dbReference type="SAM" id="MobiDB-lite"/>
    </source>
</evidence>
<keyword evidence="10" id="KW-1185">Reference proteome</keyword>
<evidence type="ECO:0000256" key="4">
    <source>
        <dbReference type="ARBA" id="ARBA00022692"/>
    </source>
</evidence>
<dbReference type="RefSeq" id="WP_198569363.1">
    <property type="nucleotide sequence ID" value="NZ_CP066167.1"/>
</dbReference>
<keyword evidence="6 8" id="KW-0472">Membrane</keyword>
<comment type="subcellular location">
    <subcellularLocation>
        <location evidence="1">Cell membrane</location>
        <topology evidence="1">Multi-pass membrane protein</topology>
    </subcellularLocation>
</comment>
<comment type="similarity">
    <text evidence="2">Belongs to the UPF0718 family.</text>
</comment>
<evidence type="ECO:0000256" key="5">
    <source>
        <dbReference type="ARBA" id="ARBA00022989"/>
    </source>
</evidence>
<feature type="transmembrane region" description="Helical" evidence="8">
    <location>
        <begin position="349"/>
        <end position="368"/>
    </location>
</feature>
<sequence>MSEHHHHHSGEHCSAGHSNAEENNPQQHQHGPGCHDGGPDYLLWGSLLGVVVLYLHYTVLPSSTGWASWYQTLASSVVELINTMWWGLLLGMMMVAVLSKVPREFVMSVLGTRRGPVGVLRATAAGVMLDLCSHGILMVGAKLYERGASIGQVIALLVASPWNSFSLTLVLIALIGLPWTIAFIVMSMAIAIVVGLLFDSFVSRGVLPDNPARGDLPEDFRFWAETKKGLSNTQFNRGFWRSMLRAGVMESRMVLRWIFFGVLLASLVRAFVSADMFETYFGPTLAGLGLTMLVATILEVCSEGSTPIAADLVGRAGAPGNGFAFLMTGVSTDYTEVMILKDTTRSWKIALFLPLLTVPQVLVVAWVMNLAA</sequence>
<proteinExistence type="inferred from homology"/>
<feature type="transmembrane region" description="Helical" evidence="8">
    <location>
        <begin position="280"/>
        <end position="298"/>
    </location>
</feature>
<feature type="transmembrane region" description="Helical" evidence="8">
    <location>
        <begin position="253"/>
        <end position="274"/>
    </location>
</feature>
<keyword evidence="5 8" id="KW-1133">Transmembrane helix</keyword>
<dbReference type="KEGG" id="snan:I6N98_16210"/>